<accession>A0A0C2G522</accession>
<evidence type="ECO:0000256" key="1">
    <source>
        <dbReference type="SAM" id="MobiDB-lite"/>
    </source>
</evidence>
<proteinExistence type="predicted"/>
<name>A0A0C2G522_9BILA</name>
<keyword evidence="3" id="KW-1185">Reference proteome</keyword>
<sequence>MQLSRWMNSVQEACLKLEHIRSAPTEEQQTYFDAQDISRQQQLLALNEYIMRAVASTAARQPACPINPGKSAVQPEVPVQEVQQEQQQHQSSSKEEEIKQQAVQESSTKRPENVKGPNPQCDQQPGPSHRIQHEARPAPASTSGCPGPSGNGIFIQSPLVLVTNEPPPET</sequence>
<organism evidence="2 3">
    <name type="scientific">Ancylostoma duodenale</name>
    <dbReference type="NCBI Taxonomy" id="51022"/>
    <lineage>
        <taxon>Eukaryota</taxon>
        <taxon>Metazoa</taxon>
        <taxon>Ecdysozoa</taxon>
        <taxon>Nematoda</taxon>
        <taxon>Chromadorea</taxon>
        <taxon>Rhabditida</taxon>
        <taxon>Rhabditina</taxon>
        <taxon>Rhabditomorpha</taxon>
        <taxon>Strongyloidea</taxon>
        <taxon>Ancylostomatidae</taxon>
        <taxon>Ancylostomatinae</taxon>
        <taxon>Ancylostoma</taxon>
    </lineage>
</organism>
<protein>
    <submittedName>
        <fullName evidence="2">Uncharacterized protein</fullName>
    </submittedName>
</protein>
<reference evidence="2 3" key="1">
    <citation type="submission" date="2013-12" db="EMBL/GenBank/DDBJ databases">
        <title>Draft genome of the parsitic nematode Ancylostoma duodenale.</title>
        <authorList>
            <person name="Mitreva M."/>
        </authorList>
    </citation>
    <scope>NUCLEOTIDE SEQUENCE [LARGE SCALE GENOMIC DNA]</scope>
    <source>
        <strain evidence="2 3">Zhejiang</strain>
    </source>
</reference>
<dbReference type="Proteomes" id="UP000054047">
    <property type="component" value="Unassembled WGS sequence"/>
</dbReference>
<dbReference type="AlphaFoldDB" id="A0A0C2G522"/>
<dbReference type="OrthoDB" id="5825023at2759"/>
<dbReference type="EMBL" id="KN736302">
    <property type="protein sequence ID" value="KIH56085.1"/>
    <property type="molecule type" value="Genomic_DNA"/>
</dbReference>
<feature type="region of interest" description="Disordered" evidence="1">
    <location>
        <begin position="60"/>
        <end position="170"/>
    </location>
</feature>
<feature type="compositionally biased region" description="Low complexity" evidence="1">
    <location>
        <begin position="71"/>
        <end position="91"/>
    </location>
</feature>
<gene>
    <name evidence="2" type="ORF">ANCDUO_13738</name>
</gene>
<evidence type="ECO:0000313" key="2">
    <source>
        <dbReference type="EMBL" id="KIH56085.1"/>
    </source>
</evidence>
<evidence type="ECO:0000313" key="3">
    <source>
        <dbReference type="Proteomes" id="UP000054047"/>
    </source>
</evidence>